<dbReference type="AlphaFoldDB" id="A0A9W9LIQ0"/>
<organism evidence="2 3">
    <name type="scientific">Penicillium canariense</name>
    <dbReference type="NCBI Taxonomy" id="189055"/>
    <lineage>
        <taxon>Eukaryota</taxon>
        <taxon>Fungi</taxon>
        <taxon>Dikarya</taxon>
        <taxon>Ascomycota</taxon>
        <taxon>Pezizomycotina</taxon>
        <taxon>Eurotiomycetes</taxon>
        <taxon>Eurotiomycetidae</taxon>
        <taxon>Eurotiales</taxon>
        <taxon>Aspergillaceae</taxon>
        <taxon>Penicillium</taxon>
    </lineage>
</organism>
<proteinExistence type="predicted"/>
<reference evidence="2" key="2">
    <citation type="journal article" date="2023" name="IMA Fungus">
        <title>Comparative genomic study of the Penicillium genus elucidates a diverse pangenome and 15 lateral gene transfer events.</title>
        <authorList>
            <person name="Petersen C."/>
            <person name="Sorensen T."/>
            <person name="Nielsen M.R."/>
            <person name="Sondergaard T.E."/>
            <person name="Sorensen J.L."/>
            <person name="Fitzpatrick D.A."/>
            <person name="Frisvad J.C."/>
            <person name="Nielsen K.L."/>
        </authorList>
    </citation>
    <scope>NUCLEOTIDE SEQUENCE</scope>
    <source>
        <strain evidence="2">IBT 26290</strain>
    </source>
</reference>
<protein>
    <submittedName>
        <fullName evidence="2">Uncharacterized protein</fullName>
    </submittedName>
</protein>
<evidence type="ECO:0000313" key="2">
    <source>
        <dbReference type="EMBL" id="KAJ5157045.1"/>
    </source>
</evidence>
<feature type="region of interest" description="Disordered" evidence="1">
    <location>
        <begin position="1"/>
        <end position="20"/>
    </location>
</feature>
<comment type="caution">
    <text evidence="2">The sequence shown here is derived from an EMBL/GenBank/DDBJ whole genome shotgun (WGS) entry which is preliminary data.</text>
</comment>
<dbReference type="RefSeq" id="XP_056540034.1">
    <property type="nucleotide sequence ID" value="XM_056690269.1"/>
</dbReference>
<evidence type="ECO:0000256" key="1">
    <source>
        <dbReference type="SAM" id="MobiDB-lite"/>
    </source>
</evidence>
<reference evidence="2" key="1">
    <citation type="submission" date="2022-11" db="EMBL/GenBank/DDBJ databases">
        <authorList>
            <person name="Petersen C."/>
        </authorList>
    </citation>
    <scope>NUCLEOTIDE SEQUENCE</scope>
    <source>
        <strain evidence="2">IBT 26290</strain>
    </source>
</reference>
<keyword evidence="3" id="KW-1185">Reference proteome</keyword>
<dbReference type="EMBL" id="JAPQKN010000006">
    <property type="protein sequence ID" value="KAJ5157045.1"/>
    <property type="molecule type" value="Genomic_DNA"/>
</dbReference>
<dbReference type="Proteomes" id="UP001149163">
    <property type="component" value="Unassembled WGS sequence"/>
</dbReference>
<sequence length="178" mass="19109">MLGDNRSSSLPSPGHRPRLQNAAGVMPEQRLTHDQAILLVQAKLGMDAPNSLTRHDPTNPGAWNEPTRIGRVAPFSFFLFFFYLEAKVLPLLLREKVQGGEEGAGGRFLTQDSDASRTPCREECCPLGAKTLPSQQVSSVPAATNLAAWSSAPLACAKGDHADHATPSRASRGLALLR</sequence>
<gene>
    <name evidence="2" type="ORF">N7482_008145</name>
</gene>
<dbReference type="GeneID" id="81429445"/>
<feature type="compositionally biased region" description="Polar residues" evidence="1">
    <location>
        <begin position="1"/>
        <end position="11"/>
    </location>
</feature>
<accession>A0A9W9LIQ0</accession>
<name>A0A9W9LIQ0_9EURO</name>
<evidence type="ECO:0000313" key="3">
    <source>
        <dbReference type="Proteomes" id="UP001149163"/>
    </source>
</evidence>